<evidence type="ECO:0000259" key="1">
    <source>
        <dbReference type="Pfam" id="PF22936"/>
    </source>
</evidence>
<evidence type="ECO:0000313" key="2">
    <source>
        <dbReference type="Proteomes" id="UP000818029"/>
    </source>
</evidence>
<reference evidence="3" key="2">
    <citation type="submission" date="2025-08" db="UniProtKB">
        <authorList>
            <consortium name="RefSeq"/>
        </authorList>
    </citation>
    <scope>IDENTIFICATION</scope>
</reference>
<keyword evidence="2" id="KW-1185">Reference proteome</keyword>
<dbReference type="PANTHER" id="PTHR47592:SF31">
    <property type="entry name" value="ZINC FINGER, CCHC-TYPE-RELATED"/>
    <property type="match status" value="1"/>
</dbReference>
<sequence length="287" mass="33355">MSMQSPVEIWKALEEKYNIEQQGTNKFLMMKYLKFKMLDSIPIMDQVHELQILVSRLHDLKVVIPELLQVEAIISKLPSSWNNYQKKLLHMVEDFTMEKILRHLRIEEETWKCDAILLKKKQDATTSKANMVEDMNLVAMVTEGIKSLEIGMIAELNIAMTDKSYNWWLESRATIHVCNDQQQFKSYELVANCEVLMDNYQLAKVLSQGTVELNFTSGKKLTFTNMLHVPDEKDIVMRGMGKRRWQRHDGTEEQVADMVAWRAGVRRLVGKWETRSVAAAESEAKWG</sequence>
<organism evidence="2 3">
    <name type="scientific">Gossypium hirsutum</name>
    <name type="common">Upland cotton</name>
    <name type="synonym">Gossypium mexicanum</name>
    <dbReference type="NCBI Taxonomy" id="3635"/>
    <lineage>
        <taxon>Eukaryota</taxon>
        <taxon>Viridiplantae</taxon>
        <taxon>Streptophyta</taxon>
        <taxon>Embryophyta</taxon>
        <taxon>Tracheophyta</taxon>
        <taxon>Spermatophyta</taxon>
        <taxon>Magnoliopsida</taxon>
        <taxon>eudicotyledons</taxon>
        <taxon>Gunneridae</taxon>
        <taxon>Pentapetalae</taxon>
        <taxon>rosids</taxon>
        <taxon>malvids</taxon>
        <taxon>Malvales</taxon>
        <taxon>Malvaceae</taxon>
        <taxon>Malvoideae</taxon>
        <taxon>Gossypium</taxon>
    </lineage>
</organism>
<dbReference type="InterPro" id="IPR054722">
    <property type="entry name" value="PolX-like_BBD"/>
</dbReference>
<dbReference type="GeneID" id="107892778"/>
<dbReference type="PANTHER" id="PTHR47592">
    <property type="entry name" value="PBF68 PROTEIN"/>
    <property type="match status" value="1"/>
</dbReference>
<dbReference type="Pfam" id="PF14223">
    <property type="entry name" value="Retrotran_gag_2"/>
    <property type="match status" value="1"/>
</dbReference>
<accession>A0ABM3AML8</accession>
<reference evidence="2" key="1">
    <citation type="journal article" date="2020" name="Nat. Genet.">
        <title>Genomic diversifications of five Gossypium allopolyploid species and their impact on cotton improvement.</title>
        <authorList>
            <person name="Chen Z.J."/>
            <person name="Sreedasyam A."/>
            <person name="Ando A."/>
            <person name="Song Q."/>
            <person name="De Santiago L.M."/>
            <person name="Hulse-Kemp A.M."/>
            <person name="Ding M."/>
            <person name="Ye W."/>
            <person name="Kirkbride R.C."/>
            <person name="Jenkins J."/>
            <person name="Plott C."/>
            <person name="Lovell J."/>
            <person name="Lin Y.M."/>
            <person name="Vaughn R."/>
            <person name="Liu B."/>
            <person name="Simpson S."/>
            <person name="Scheffler B.E."/>
            <person name="Wen L."/>
            <person name="Saski C.A."/>
            <person name="Grover C.E."/>
            <person name="Hu G."/>
            <person name="Conover J.L."/>
            <person name="Carlson J.W."/>
            <person name="Shu S."/>
            <person name="Boston L.B."/>
            <person name="Williams M."/>
            <person name="Peterson D.G."/>
            <person name="McGee K."/>
            <person name="Jones D.C."/>
            <person name="Wendel J.F."/>
            <person name="Stelly D.M."/>
            <person name="Grimwood J."/>
            <person name="Schmutz J."/>
        </authorList>
    </citation>
    <scope>NUCLEOTIDE SEQUENCE [LARGE SCALE GENOMIC DNA]</scope>
    <source>
        <strain evidence="2">cv. TM-1</strain>
    </source>
</reference>
<dbReference type="Pfam" id="PF22936">
    <property type="entry name" value="Pol_BBD"/>
    <property type="match status" value="1"/>
</dbReference>
<protein>
    <recommendedName>
        <fullName evidence="1">Retrovirus-related Pol polyprotein from transposon TNT 1-94-like beta-barrel domain-containing protein</fullName>
    </recommendedName>
</protein>
<proteinExistence type="predicted"/>
<dbReference type="RefSeq" id="XP_040956095.1">
    <property type="nucleotide sequence ID" value="XM_041100161.1"/>
</dbReference>
<feature type="domain" description="Retrovirus-related Pol polyprotein from transposon TNT 1-94-like beta-barrel" evidence="1">
    <location>
        <begin position="167"/>
        <end position="232"/>
    </location>
</feature>
<gene>
    <name evidence="3" type="primary">LOC107892778</name>
</gene>
<dbReference type="Proteomes" id="UP000818029">
    <property type="component" value="Chromosome D09"/>
</dbReference>
<name>A0ABM3AML8_GOSHI</name>
<evidence type="ECO:0000313" key="3">
    <source>
        <dbReference type="RefSeq" id="XP_040956095.1"/>
    </source>
</evidence>